<proteinExistence type="inferred from homology"/>
<evidence type="ECO:0000256" key="1">
    <source>
        <dbReference type="ARBA" id="ARBA00004196"/>
    </source>
</evidence>
<protein>
    <submittedName>
        <fullName evidence="6">Sugar ABC transporter substrate-binding protein</fullName>
    </submittedName>
</protein>
<dbReference type="EMBL" id="JAEEGC010000061">
    <property type="protein sequence ID" value="MBV7273943.1"/>
    <property type="molecule type" value="Genomic_DNA"/>
</dbReference>
<feature type="signal peptide" evidence="4">
    <location>
        <begin position="1"/>
        <end position="19"/>
    </location>
</feature>
<dbReference type="PROSITE" id="PS51257">
    <property type="entry name" value="PROKAR_LIPOPROTEIN"/>
    <property type="match status" value="1"/>
</dbReference>
<keyword evidence="3 4" id="KW-0732">Signal</keyword>
<evidence type="ECO:0000313" key="7">
    <source>
        <dbReference type="Proteomes" id="UP000694308"/>
    </source>
</evidence>
<reference evidence="6" key="1">
    <citation type="submission" date="2020-12" db="EMBL/GenBank/DDBJ databases">
        <title>Clostridium thailandense sp. nov., a novel acetogenic bacterium isolated from peat land soil in Thailand.</title>
        <authorList>
            <person name="Chaikitkaew S."/>
            <person name="Birkeland N.K."/>
        </authorList>
    </citation>
    <scope>NUCLEOTIDE SEQUENCE</scope>
    <source>
        <strain evidence="6">PL3</strain>
    </source>
</reference>
<dbReference type="PANTHER" id="PTHR46847">
    <property type="entry name" value="D-ALLOSE-BINDING PERIPLASMIC PROTEIN-RELATED"/>
    <property type="match status" value="1"/>
</dbReference>
<keyword evidence="7" id="KW-1185">Reference proteome</keyword>
<name>A0A949TZZ4_9CLOT</name>
<accession>A0A949TZZ4</accession>
<dbReference type="Proteomes" id="UP000694308">
    <property type="component" value="Unassembled WGS sequence"/>
</dbReference>
<dbReference type="RefSeq" id="WP_218321011.1">
    <property type="nucleotide sequence ID" value="NZ_JAEEGC010000061.1"/>
</dbReference>
<organism evidence="6 7">
    <name type="scientific">Clostridium thailandense</name>
    <dbReference type="NCBI Taxonomy" id="2794346"/>
    <lineage>
        <taxon>Bacteria</taxon>
        <taxon>Bacillati</taxon>
        <taxon>Bacillota</taxon>
        <taxon>Clostridia</taxon>
        <taxon>Eubacteriales</taxon>
        <taxon>Clostridiaceae</taxon>
        <taxon>Clostridium</taxon>
    </lineage>
</organism>
<dbReference type="InterPro" id="IPR025997">
    <property type="entry name" value="SBP_2_dom"/>
</dbReference>
<comment type="caution">
    <text evidence="6">The sequence shown here is derived from an EMBL/GenBank/DDBJ whole genome shotgun (WGS) entry which is preliminary data.</text>
</comment>
<sequence>MFKKICTVLVACIFTFSLAACGNKTAQTSGSDASTTKNQGKKQITLGLAMAGMSSAYLMPCADFAKKEAEKNGAKMIVMDAQWDAQKQADQISNLLAQKVDAIILNPVDAKSLLPSLKKVKAAKIPVINLNMRVADTLQDYVSTYVGASMPEEAELAADLMSAALGDKGGDIVMIEGAPGSDASIYRSQAFKDKIAQNKNIKIVGIANGGWDRAKAMAAAEDLLAKNPNIVGIYCHDDNMCIGAIEAAKAAQKADKIKFIGIGGSIDGLNAITKGEMYGTVTQPPDWEGAESVRRAIDAVNGTQLKSWYRDPVEKVTKENVSKFKGLW</sequence>
<comment type="similarity">
    <text evidence="2">Belongs to the bacterial solute-binding protein 2 family.</text>
</comment>
<dbReference type="GO" id="GO:0030313">
    <property type="term" value="C:cell envelope"/>
    <property type="evidence" value="ECO:0007669"/>
    <property type="project" value="UniProtKB-SubCell"/>
</dbReference>
<evidence type="ECO:0000259" key="5">
    <source>
        <dbReference type="Pfam" id="PF13407"/>
    </source>
</evidence>
<evidence type="ECO:0000256" key="3">
    <source>
        <dbReference type="ARBA" id="ARBA00022729"/>
    </source>
</evidence>
<evidence type="ECO:0000256" key="4">
    <source>
        <dbReference type="SAM" id="SignalP"/>
    </source>
</evidence>
<evidence type="ECO:0000256" key="2">
    <source>
        <dbReference type="ARBA" id="ARBA00007639"/>
    </source>
</evidence>
<dbReference type="Pfam" id="PF13407">
    <property type="entry name" value="Peripla_BP_4"/>
    <property type="match status" value="1"/>
</dbReference>
<dbReference type="AlphaFoldDB" id="A0A949TZZ4"/>
<feature type="domain" description="Periplasmic binding protein" evidence="5">
    <location>
        <begin position="47"/>
        <end position="303"/>
    </location>
</feature>
<dbReference type="CDD" id="cd01536">
    <property type="entry name" value="PBP1_ABC_sugar_binding-like"/>
    <property type="match status" value="1"/>
</dbReference>
<gene>
    <name evidence="6" type="ORF">I6U48_13630</name>
</gene>
<dbReference type="PANTHER" id="PTHR46847:SF1">
    <property type="entry name" value="D-ALLOSE-BINDING PERIPLASMIC PROTEIN-RELATED"/>
    <property type="match status" value="1"/>
</dbReference>
<feature type="chain" id="PRO_5038844921" evidence="4">
    <location>
        <begin position="20"/>
        <end position="328"/>
    </location>
</feature>
<comment type="subcellular location">
    <subcellularLocation>
        <location evidence="1">Cell envelope</location>
    </subcellularLocation>
</comment>
<evidence type="ECO:0000313" key="6">
    <source>
        <dbReference type="EMBL" id="MBV7273943.1"/>
    </source>
</evidence>